<evidence type="ECO:0000313" key="4">
    <source>
        <dbReference type="EMBL" id="UPT53827.1"/>
    </source>
</evidence>
<dbReference type="EMBL" id="MZ172460">
    <property type="protein sequence ID" value="UPT53827.1"/>
    <property type="molecule type" value="Genomic_DNA"/>
</dbReference>
<feature type="domain" description="DNA methylase N-4/N-6" evidence="3">
    <location>
        <begin position="83"/>
        <end position="232"/>
    </location>
</feature>
<dbReference type="Pfam" id="PF01555">
    <property type="entry name" value="N6_N4_Mtase"/>
    <property type="match status" value="1"/>
</dbReference>
<evidence type="ECO:0000256" key="1">
    <source>
        <dbReference type="ARBA" id="ARBA00022603"/>
    </source>
</evidence>
<proteinExistence type="predicted"/>
<keyword evidence="5" id="KW-1185">Reference proteome</keyword>
<dbReference type="PRINTS" id="PR00508">
    <property type="entry name" value="S21N4MTFRASE"/>
</dbReference>
<name>A0AAE9KR97_9CAUD</name>
<dbReference type="InterPro" id="IPR002941">
    <property type="entry name" value="DNA_methylase_N4/N6"/>
</dbReference>
<dbReference type="GO" id="GO:0003677">
    <property type="term" value="F:DNA binding"/>
    <property type="evidence" value="ECO:0007669"/>
    <property type="project" value="InterPro"/>
</dbReference>
<evidence type="ECO:0000256" key="2">
    <source>
        <dbReference type="ARBA" id="ARBA00022679"/>
    </source>
</evidence>
<dbReference type="Gene3D" id="3.40.50.150">
    <property type="entry name" value="Vaccinia Virus protein VP39"/>
    <property type="match status" value="1"/>
</dbReference>
<dbReference type="GO" id="GO:0032259">
    <property type="term" value="P:methylation"/>
    <property type="evidence" value="ECO:0007669"/>
    <property type="project" value="UniProtKB-KW"/>
</dbReference>
<protein>
    <submittedName>
        <fullName evidence="4">DNA adenine methyltransferase</fullName>
    </submittedName>
</protein>
<keyword evidence="1 4" id="KW-0489">Methyltransferase</keyword>
<dbReference type="SUPFAM" id="SSF53335">
    <property type="entry name" value="S-adenosyl-L-methionine-dependent methyltransferases"/>
    <property type="match status" value="1"/>
</dbReference>
<dbReference type="InterPro" id="IPR001091">
    <property type="entry name" value="RM_Methyltransferase"/>
</dbReference>
<keyword evidence="2" id="KW-0808">Transferase</keyword>
<dbReference type="GO" id="GO:0008170">
    <property type="term" value="F:N-methyltransferase activity"/>
    <property type="evidence" value="ECO:0007669"/>
    <property type="project" value="InterPro"/>
</dbReference>
<organism evidence="4 5">
    <name type="scientific">Klebsiella phage BUCT556A</name>
    <dbReference type="NCBI Taxonomy" id="2928431"/>
    <lineage>
        <taxon>Viruses</taxon>
        <taxon>Duplodnaviria</taxon>
        <taxon>Heunggongvirae</taxon>
        <taxon>Uroviricota</taxon>
        <taxon>Caudoviricetes</taxon>
        <taxon>Drexlerviridae</taxon>
        <taxon>Webervirus</taxon>
        <taxon>Webervirus BUCT556A</taxon>
    </lineage>
</organism>
<evidence type="ECO:0000313" key="5">
    <source>
        <dbReference type="Proteomes" id="UP000830130"/>
    </source>
</evidence>
<sequence>MRKYELHLGDCLEVMKSIPGGSVDLILCDLPYGTTRNKWDCVIDLPALWAEYKRVCRGAIVLTAQTPFDKVLGASNLPMLRYEWIWRKEAGTGFLNAKRAPLKDHENVLVFYDRLPTYNPQMRDGKPYKAKFGARNLQSANYGHSAMNDVIQREYSGRYPVTVLDFPRDKVKMHPTQKPVALMEYLTKTYTNEGDLVLDNCMGSGTTGVACMNTGRRFIGIEKDAGYFQVAQGRIMEAAETNQQETNHTSTTEK</sequence>
<accession>A0AAE9KR97</accession>
<dbReference type="Proteomes" id="UP000830130">
    <property type="component" value="Segment"/>
</dbReference>
<dbReference type="InterPro" id="IPR029063">
    <property type="entry name" value="SAM-dependent_MTases_sf"/>
</dbReference>
<evidence type="ECO:0000259" key="3">
    <source>
        <dbReference type="Pfam" id="PF01555"/>
    </source>
</evidence>
<reference evidence="4" key="1">
    <citation type="submission" date="2021-05" db="EMBL/GenBank/DDBJ databases">
        <authorList>
            <person name="Tong Y."/>
            <person name="Li F."/>
            <person name="Tian F."/>
            <person name="Li J."/>
        </authorList>
    </citation>
    <scope>NUCLEOTIDE SEQUENCE</scope>
</reference>